<dbReference type="SUPFAM" id="SSF56112">
    <property type="entry name" value="Protein kinase-like (PK-like)"/>
    <property type="match status" value="1"/>
</dbReference>
<dbReference type="Proteomes" id="UP001289374">
    <property type="component" value="Unassembled WGS sequence"/>
</dbReference>
<feature type="transmembrane region" description="Helical" evidence="25">
    <location>
        <begin position="931"/>
        <end position="955"/>
    </location>
</feature>
<evidence type="ECO:0000256" key="11">
    <source>
        <dbReference type="ARBA" id="ARBA00022723"/>
    </source>
</evidence>
<evidence type="ECO:0000256" key="1">
    <source>
        <dbReference type="ARBA" id="ARBA00001946"/>
    </source>
</evidence>
<dbReference type="EC" id="2.7.11.1" evidence="6"/>
<feature type="transmembrane region" description="Helical" evidence="25">
    <location>
        <begin position="867"/>
        <end position="887"/>
    </location>
</feature>
<dbReference type="InterPro" id="IPR015285">
    <property type="entry name" value="RIO2_wHTH_N"/>
</dbReference>
<feature type="compositionally biased region" description="Acidic residues" evidence="24">
    <location>
        <begin position="1395"/>
        <end position="1405"/>
    </location>
</feature>
<feature type="transmembrane region" description="Helical" evidence="25">
    <location>
        <begin position="707"/>
        <end position="728"/>
    </location>
</feature>
<feature type="transmembrane region" description="Helical" evidence="25">
    <location>
        <begin position="369"/>
        <end position="391"/>
    </location>
</feature>
<comment type="caution">
    <text evidence="27">The sequence shown here is derived from an EMBL/GenBank/DDBJ whole genome shotgun (WGS) entry which is preliminary data.</text>
</comment>
<keyword evidence="14" id="KW-0256">Endoplasmic reticulum</keyword>
<keyword evidence="18 25" id="KW-0472">Membrane</keyword>
<comment type="catalytic activity">
    <reaction evidence="21">
        <text>L-seryl-[protein] + ATP = O-phospho-L-seryl-[protein] + ADP + H(+)</text>
        <dbReference type="Rhea" id="RHEA:17989"/>
        <dbReference type="Rhea" id="RHEA-COMP:9863"/>
        <dbReference type="Rhea" id="RHEA-COMP:11604"/>
        <dbReference type="ChEBI" id="CHEBI:15378"/>
        <dbReference type="ChEBI" id="CHEBI:29999"/>
        <dbReference type="ChEBI" id="CHEBI:30616"/>
        <dbReference type="ChEBI" id="CHEBI:83421"/>
        <dbReference type="ChEBI" id="CHEBI:456216"/>
        <dbReference type="EC" id="2.7.11.1"/>
    </reaction>
</comment>
<evidence type="ECO:0000256" key="6">
    <source>
        <dbReference type="ARBA" id="ARBA00012513"/>
    </source>
</evidence>
<evidence type="ECO:0000256" key="13">
    <source>
        <dbReference type="ARBA" id="ARBA00022777"/>
    </source>
</evidence>
<comment type="pathway">
    <text evidence="3">Glycolipid biosynthesis; glycosylphosphatidylinositol-anchor biosynthesis.</text>
</comment>
<protein>
    <recommendedName>
        <fullName evidence="22">Serine/threonine-protein kinase RIO2</fullName>
        <ecNumber evidence="6">2.7.11.1</ecNumber>
    </recommendedName>
    <alternativeName>
        <fullName evidence="23">Serine/threonine-protein kinase rio2</fullName>
    </alternativeName>
</protein>
<dbReference type="PANTHER" id="PTHR23071:SF1">
    <property type="entry name" value="GPI ETHANOLAMINE PHOSPHATE TRANSFERASE 3"/>
    <property type="match status" value="1"/>
</dbReference>
<gene>
    <name evidence="27" type="ORF">Sango_2392600</name>
</gene>
<comment type="similarity">
    <text evidence="4">Belongs to the PIGG/PIGN/PIGO family. PIGO subfamily.</text>
</comment>
<dbReference type="CDD" id="cd05144">
    <property type="entry name" value="RIO2_C"/>
    <property type="match status" value="1"/>
</dbReference>
<comment type="similarity">
    <text evidence="5">Belongs to the protein kinase superfamily. RIO-type Ser/Thr kinase family.</text>
</comment>
<comment type="catalytic activity">
    <reaction evidence="20">
        <text>L-threonyl-[protein] + ATP = O-phospho-L-threonyl-[protein] + ADP + H(+)</text>
        <dbReference type="Rhea" id="RHEA:46608"/>
        <dbReference type="Rhea" id="RHEA-COMP:11060"/>
        <dbReference type="Rhea" id="RHEA-COMP:11605"/>
        <dbReference type="ChEBI" id="CHEBI:15378"/>
        <dbReference type="ChEBI" id="CHEBI:30013"/>
        <dbReference type="ChEBI" id="CHEBI:30616"/>
        <dbReference type="ChEBI" id="CHEBI:61977"/>
        <dbReference type="ChEBI" id="CHEBI:456216"/>
        <dbReference type="EC" id="2.7.11.1"/>
    </reaction>
</comment>
<evidence type="ECO:0000256" key="19">
    <source>
        <dbReference type="ARBA" id="ARBA00023180"/>
    </source>
</evidence>
<evidence type="ECO:0000256" key="25">
    <source>
        <dbReference type="SAM" id="Phobius"/>
    </source>
</evidence>
<keyword evidence="9" id="KW-0808">Transferase</keyword>
<evidence type="ECO:0000256" key="14">
    <source>
        <dbReference type="ARBA" id="ARBA00022824"/>
    </source>
</evidence>
<name>A0AAE2BJN7_9LAMI</name>
<dbReference type="CDD" id="cd16023">
    <property type="entry name" value="GPI_EPT_3"/>
    <property type="match status" value="1"/>
</dbReference>
<evidence type="ECO:0000256" key="5">
    <source>
        <dbReference type="ARBA" id="ARBA00009196"/>
    </source>
</evidence>
<dbReference type="Pfam" id="PF09202">
    <property type="entry name" value="Rio2_N"/>
    <property type="match status" value="1"/>
</dbReference>
<dbReference type="InterPro" id="IPR036390">
    <property type="entry name" value="WH_DNA-bd_sf"/>
</dbReference>
<feature type="transmembrane region" description="Helical" evidence="25">
    <location>
        <begin position="812"/>
        <end position="831"/>
    </location>
</feature>
<feature type="transmembrane region" description="Helical" evidence="25">
    <location>
        <begin position="837"/>
        <end position="855"/>
    </location>
</feature>
<comment type="subcellular location">
    <subcellularLocation>
        <location evidence="2">Endoplasmic reticulum membrane</location>
        <topology evidence="2">Multi-pass membrane protein</topology>
    </subcellularLocation>
</comment>
<evidence type="ECO:0000256" key="20">
    <source>
        <dbReference type="ARBA" id="ARBA00047899"/>
    </source>
</evidence>
<proteinExistence type="inferred from homology"/>
<dbReference type="FunFam" id="1.10.10.10:FF:000053">
    <property type="entry name" value="Serine/threonine-protein kinase RIO2"/>
    <property type="match status" value="1"/>
</dbReference>
<feature type="transmembrane region" description="Helical" evidence="25">
    <location>
        <begin position="569"/>
        <end position="588"/>
    </location>
</feature>
<evidence type="ECO:0000256" key="3">
    <source>
        <dbReference type="ARBA" id="ARBA00004687"/>
    </source>
</evidence>
<dbReference type="Gene3D" id="1.10.10.10">
    <property type="entry name" value="Winged helix-like DNA-binding domain superfamily/Winged helix DNA-binding domain"/>
    <property type="match status" value="1"/>
</dbReference>
<feature type="compositionally biased region" description="Acidic residues" evidence="24">
    <location>
        <begin position="1482"/>
        <end position="1492"/>
    </location>
</feature>
<dbReference type="GO" id="GO:0006506">
    <property type="term" value="P:GPI anchor biosynthetic process"/>
    <property type="evidence" value="ECO:0007669"/>
    <property type="project" value="UniProtKB-KW"/>
</dbReference>
<dbReference type="Gene3D" id="1.10.510.10">
    <property type="entry name" value="Transferase(Phosphotransferase) domain 1"/>
    <property type="match status" value="1"/>
</dbReference>
<dbReference type="PANTHER" id="PTHR23071">
    <property type="entry name" value="PHOSPHATIDYLINOSITOL GLYCAN"/>
    <property type="match status" value="1"/>
</dbReference>
<dbReference type="SMART" id="SM00090">
    <property type="entry name" value="RIO"/>
    <property type="match status" value="1"/>
</dbReference>
<dbReference type="SUPFAM" id="SSF53649">
    <property type="entry name" value="Alkaline phosphatase-like"/>
    <property type="match status" value="1"/>
</dbReference>
<evidence type="ECO:0000256" key="4">
    <source>
        <dbReference type="ARBA" id="ARBA00008695"/>
    </source>
</evidence>
<evidence type="ECO:0000256" key="23">
    <source>
        <dbReference type="ARBA" id="ARBA00068837"/>
    </source>
</evidence>
<feature type="domain" description="RIO kinase" evidence="26">
    <location>
        <begin position="1117"/>
        <end position="1346"/>
    </location>
</feature>
<feature type="transmembrane region" description="Helical" evidence="25">
    <location>
        <begin position="740"/>
        <end position="758"/>
    </location>
</feature>
<feature type="compositionally biased region" description="Basic and acidic residues" evidence="24">
    <location>
        <begin position="1448"/>
        <end position="1481"/>
    </location>
</feature>
<reference evidence="27" key="1">
    <citation type="submission" date="2020-06" db="EMBL/GenBank/DDBJ databases">
        <authorList>
            <person name="Li T."/>
            <person name="Hu X."/>
            <person name="Zhang T."/>
            <person name="Song X."/>
            <person name="Zhang H."/>
            <person name="Dai N."/>
            <person name="Sheng W."/>
            <person name="Hou X."/>
            <person name="Wei L."/>
        </authorList>
    </citation>
    <scope>NUCLEOTIDE SEQUENCE</scope>
    <source>
        <strain evidence="27">K16</strain>
        <tissue evidence="27">Leaf</tissue>
    </source>
</reference>
<accession>A0AAE2BJN7</accession>
<comment type="cofactor">
    <cofactor evidence="1">
        <name>Mg(2+)</name>
        <dbReference type="ChEBI" id="CHEBI:18420"/>
    </cofactor>
</comment>
<dbReference type="GO" id="GO:0046872">
    <property type="term" value="F:metal ion binding"/>
    <property type="evidence" value="ECO:0007669"/>
    <property type="project" value="UniProtKB-KW"/>
</dbReference>
<keyword evidence="13 27" id="KW-0418">Kinase</keyword>
<keyword evidence="17 25" id="KW-1133">Transmembrane helix</keyword>
<dbReference type="SUPFAM" id="SSF46785">
    <property type="entry name" value="Winged helix' DNA-binding domain"/>
    <property type="match status" value="1"/>
</dbReference>
<evidence type="ECO:0000256" key="22">
    <source>
        <dbReference type="ARBA" id="ARBA00068353"/>
    </source>
</evidence>
<dbReference type="GO" id="GO:0005789">
    <property type="term" value="C:endoplasmic reticulum membrane"/>
    <property type="evidence" value="ECO:0007669"/>
    <property type="project" value="UniProtKB-SubCell"/>
</dbReference>
<feature type="transmembrane region" description="Helical" evidence="25">
    <location>
        <begin position="608"/>
        <end position="631"/>
    </location>
</feature>
<feature type="region of interest" description="Disordered" evidence="24">
    <location>
        <begin position="1447"/>
        <end position="1503"/>
    </location>
</feature>
<dbReference type="InterPro" id="IPR002591">
    <property type="entry name" value="Phosphodiest/P_Trfase"/>
</dbReference>
<reference evidence="27" key="2">
    <citation type="journal article" date="2024" name="Plant">
        <title>Genomic evolution and insights into agronomic trait innovations of Sesamum species.</title>
        <authorList>
            <person name="Miao H."/>
            <person name="Wang L."/>
            <person name="Qu L."/>
            <person name="Liu H."/>
            <person name="Sun Y."/>
            <person name="Le M."/>
            <person name="Wang Q."/>
            <person name="Wei S."/>
            <person name="Zheng Y."/>
            <person name="Lin W."/>
            <person name="Duan Y."/>
            <person name="Cao H."/>
            <person name="Xiong S."/>
            <person name="Wang X."/>
            <person name="Wei L."/>
            <person name="Li C."/>
            <person name="Ma Q."/>
            <person name="Ju M."/>
            <person name="Zhao R."/>
            <person name="Li G."/>
            <person name="Mu C."/>
            <person name="Tian Q."/>
            <person name="Mei H."/>
            <person name="Zhang T."/>
            <person name="Gao T."/>
            <person name="Zhang H."/>
        </authorList>
    </citation>
    <scope>NUCLEOTIDE SEQUENCE</scope>
    <source>
        <strain evidence="27">K16</strain>
    </source>
</reference>
<evidence type="ECO:0000256" key="7">
    <source>
        <dbReference type="ARBA" id="ARBA00022502"/>
    </source>
</evidence>
<dbReference type="InterPro" id="IPR036388">
    <property type="entry name" value="WH-like_DNA-bd_sf"/>
</dbReference>
<feature type="region of interest" description="Disordered" evidence="24">
    <location>
        <begin position="1375"/>
        <end position="1414"/>
    </location>
</feature>
<dbReference type="EMBL" id="JACGWL010000014">
    <property type="protein sequence ID" value="KAK4387860.1"/>
    <property type="molecule type" value="Genomic_DNA"/>
</dbReference>
<sequence length="1623" mass="182457">MGTPAKWASGRSENWGGWKWAIAVFLGIMLLHSLSILLFTRGFLLTRSELSQYSQCNDVADSPCFPPDQNANGSCWTKPAVDRLVIIVLDALRFDFVAPKKKPWMDKLQAIHKFASQNQSSARIFKAVADPPTTSLQRLKAALVRWMSYIEVDWLFAFVTPCDSFLSNKAGLTTGGLPTFIDVGNSFGAPEIVEDNLIHQLVQNGKRVVMMGDDTWLQLFPHHFVRSYPFPSFNVKDLDTVDNGCIMNLFPTLYEEDWDVLIAHFLGVDHAGHIFGVDSTPMIQKLEQYNEIIEKVVAVLESLSGPGGLHENTMLLVMGDHGQTINGDHGGGAAEEVETAIFALSLKKPPLSPPAAADSSSCQLDMYMASFLSIWSVVMHSMGGGFALTLFHSLSSQLDFAATVSALLGLPFPFGSIGRVNSQLFSLAGGTLKQEKSTTGDDSRPLEVENWMQDYVNALCINSWQSLLILFSNKMINHHGAYAVKKYIDVYSSLSLIGFSEKDLLHVSKLYAEAQELWSSTSKNFSLDKSHNAFAPLPFVKQQLDAYSKFLGSVAALARSNWTEFNLKLMGLGFFIMLSSLYLHLFLIRRLDKQCGLHSCLSRYSREFFGVTFACILVLIRACSFLSNSFILEEGRVASFLLATIAIYQLRSAIAKKIMLLEALGLCLLVPLLRISIELGQLKQAVNSLFLKVDPSRTLGIDNDSQLWMYVAEVLPISALIMVACLLYKSIASCSSQGSLKYVVAVTLCNYMLIPLHWALDSSLFSLAPFLEGIKGNIIPRVTYAAGLLQLSLLAINQLVVRERAQNVQECTVVKVLALLSAWSSTIIILSGKQGPLVALASSIGGWCLIRLMALEQDTGNESSRSSLSYALPVTQWSLLAICMFFSTGHWCAFDGLRYAAAFIGPKNIAYQLNILIHLRFDEFNLFRQAILLAIDTFGFSHILPIFGLPLLVAFCYPQRQNKQVFNEIMSSVSDLWIHHSHNSHIHNVMRHNSQAAFNGLGIICPKFVFDIVGLLLEGKGKKHIAQPLRLYPAAVFRHRCVAVFSGLLLKEKMKLDVNALRYLSKDDFRVLTAVEMGMRNHEIVPSELIDRIASLKHGGTYKVLKNLLKHKLLHHDSSKYDGFRLTYLGYDFLAIKTLVNRGVFAAVGRQIGVGKESDIFEVATEDGTVLAMKLHRLGRVSFRAVKSKRDYLRHRSSYNWLYLSRLAALKEFAFMKALDEHGFPVPHAVDCNRHCVIMSLIQGYPLVQVKQLQNPDTVFETILGLIVRLAEHGLIHCDFNEFNIMIDDDEKVTMIDFPQMVSVSHRNAKMYFDRDVECIFKFFRKRFNINSDEYEVEHDDSEVDSDEDCRPQFSDIKKASGFLDKELEASGFTRKDQDDMEKFVDGDVKQDAGSDSEETEDEQAIVDQTNDDSIKKFESLSLVREEEDDQPEVNLEKGQHIMDQGTLEEHSRKGHNPHENKPVEHENNAGDEAQVKHGHDSEEDEQTDDDPELVKRLSKQRQRAIQAARGRRKVITSRNAYKDKENGYRMDLESMKTLSKAAFTLQPAVRPVCILLQWWLSSELAKINYALYALPLHHSLSRDDAWCVESHTKMEKIKERREVKSAWAGLVNHELWPLSHEK</sequence>
<dbReference type="FunFam" id="3.30.200.20:FF:000052">
    <property type="entry name" value="Serine/threonine-protein kinase RIO2"/>
    <property type="match status" value="1"/>
</dbReference>
<feature type="transmembrane region" description="Helical" evidence="25">
    <location>
        <begin position="20"/>
        <end position="39"/>
    </location>
</feature>
<dbReference type="Gene3D" id="3.40.720.10">
    <property type="entry name" value="Alkaline Phosphatase, subunit A"/>
    <property type="match status" value="1"/>
</dbReference>
<keyword evidence="19" id="KW-0325">Glycoprotein</keyword>
<dbReference type="Pfam" id="PF01663">
    <property type="entry name" value="Phosphodiest"/>
    <property type="match status" value="1"/>
</dbReference>
<evidence type="ECO:0000256" key="18">
    <source>
        <dbReference type="ARBA" id="ARBA00023136"/>
    </source>
</evidence>
<evidence type="ECO:0000256" key="12">
    <source>
        <dbReference type="ARBA" id="ARBA00022741"/>
    </source>
</evidence>
<evidence type="ECO:0000256" key="8">
    <source>
        <dbReference type="ARBA" id="ARBA00022527"/>
    </source>
</evidence>
<dbReference type="InterPro" id="IPR017850">
    <property type="entry name" value="Alkaline_phosphatase_core_sf"/>
</dbReference>
<dbReference type="GO" id="GO:0051377">
    <property type="term" value="F:mannose-ethanolamine phosphotransferase activity"/>
    <property type="evidence" value="ECO:0007669"/>
    <property type="project" value="InterPro"/>
</dbReference>
<evidence type="ECO:0000256" key="24">
    <source>
        <dbReference type="SAM" id="MobiDB-lite"/>
    </source>
</evidence>
<dbReference type="Gene3D" id="3.30.200.20">
    <property type="entry name" value="Phosphorylase Kinase, domain 1"/>
    <property type="match status" value="1"/>
</dbReference>
<keyword evidence="15" id="KW-0067">ATP-binding</keyword>
<keyword evidence="11" id="KW-0479">Metal-binding</keyword>
<dbReference type="InterPro" id="IPR037675">
    <property type="entry name" value="PIG-O_N"/>
</dbReference>
<evidence type="ECO:0000256" key="9">
    <source>
        <dbReference type="ARBA" id="ARBA00022679"/>
    </source>
</evidence>
<organism evidence="27 28">
    <name type="scientific">Sesamum angolense</name>
    <dbReference type="NCBI Taxonomy" id="2727404"/>
    <lineage>
        <taxon>Eukaryota</taxon>
        <taxon>Viridiplantae</taxon>
        <taxon>Streptophyta</taxon>
        <taxon>Embryophyta</taxon>
        <taxon>Tracheophyta</taxon>
        <taxon>Spermatophyta</taxon>
        <taxon>Magnoliopsida</taxon>
        <taxon>eudicotyledons</taxon>
        <taxon>Gunneridae</taxon>
        <taxon>Pentapetalae</taxon>
        <taxon>asterids</taxon>
        <taxon>lamiids</taxon>
        <taxon>Lamiales</taxon>
        <taxon>Pedaliaceae</taxon>
        <taxon>Sesamum</taxon>
    </lineage>
</organism>
<dbReference type="InterPro" id="IPR039524">
    <property type="entry name" value="PIGO/GPI13"/>
</dbReference>
<evidence type="ECO:0000256" key="21">
    <source>
        <dbReference type="ARBA" id="ARBA00048679"/>
    </source>
</evidence>
<keyword evidence="10 25" id="KW-0812">Transmembrane</keyword>
<keyword evidence="8" id="KW-0723">Serine/threonine-protein kinase</keyword>
<dbReference type="InterPro" id="IPR011009">
    <property type="entry name" value="Kinase-like_dom_sf"/>
</dbReference>
<evidence type="ECO:0000256" key="10">
    <source>
        <dbReference type="ARBA" id="ARBA00022692"/>
    </source>
</evidence>
<evidence type="ECO:0000313" key="27">
    <source>
        <dbReference type="EMBL" id="KAK4387860.1"/>
    </source>
</evidence>
<keyword evidence="16" id="KW-0460">Magnesium</keyword>
<dbReference type="InterPro" id="IPR018934">
    <property type="entry name" value="RIO_dom"/>
</dbReference>
<dbReference type="GO" id="GO:0004674">
    <property type="term" value="F:protein serine/threonine kinase activity"/>
    <property type="evidence" value="ECO:0007669"/>
    <property type="project" value="UniProtKB-KW"/>
</dbReference>
<evidence type="ECO:0000256" key="16">
    <source>
        <dbReference type="ARBA" id="ARBA00022842"/>
    </source>
</evidence>
<keyword evidence="28" id="KW-1185">Reference proteome</keyword>
<dbReference type="InterPro" id="IPR000687">
    <property type="entry name" value="RIO_kinase"/>
</dbReference>
<keyword evidence="7" id="KW-0337">GPI-anchor biosynthesis</keyword>
<feature type="transmembrane region" description="Helical" evidence="25">
    <location>
        <begin position="659"/>
        <end position="677"/>
    </location>
</feature>
<keyword evidence="12" id="KW-0547">Nucleotide-binding</keyword>
<dbReference type="GO" id="GO:0005524">
    <property type="term" value="F:ATP binding"/>
    <property type="evidence" value="ECO:0007669"/>
    <property type="project" value="UniProtKB-KW"/>
</dbReference>
<evidence type="ECO:0000256" key="17">
    <source>
        <dbReference type="ARBA" id="ARBA00022989"/>
    </source>
</evidence>
<evidence type="ECO:0000313" key="28">
    <source>
        <dbReference type="Proteomes" id="UP001289374"/>
    </source>
</evidence>
<evidence type="ECO:0000256" key="2">
    <source>
        <dbReference type="ARBA" id="ARBA00004477"/>
    </source>
</evidence>
<evidence type="ECO:0000259" key="26">
    <source>
        <dbReference type="SMART" id="SM00090"/>
    </source>
</evidence>
<feature type="compositionally biased region" description="Basic and acidic residues" evidence="24">
    <location>
        <begin position="1375"/>
        <end position="1393"/>
    </location>
</feature>
<feature type="transmembrane region" description="Helical" evidence="25">
    <location>
        <begin position="778"/>
        <end position="800"/>
    </location>
</feature>
<dbReference type="Pfam" id="PF01163">
    <property type="entry name" value="RIO1"/>
    <property type="match status" value="1"/>
</dbReference>
<evidence type="ECO:0000256" key="15">
    <source>
        <dbReference type="ARBA" id="ARBA00022840"/>
    </source>
</evidence>
<dbReference type="InterPro" id="IPR030484">
    <property type="entry name" value="Rio2"/>
</dbReference>